<evidence type="ECO:0000313" key="1">
    <source>
        <dbReference type="EMBL" id="CAD1841962.1"/>
    </source>
</evidence>
<organism evidence="1">
    <name type="scientific">Ananas comosus var. bracteatus</name>
    <name type="common">red pineapple</name>
    <dbReference type="NCBI Taxonomy" id="296719"/>
    <lineage>
        <taxon>Eukaryota</taxon>
        <taxon>Viridiplantae</taxon>
        <taxon>Streptophyta</taxon>
        <taxon>Embryophyta</taxon>
        <taxon>Tracheophyta</taxon>
        <taxon>Spermatophyta</taxon>
        <taxon>Magnoliopsida</taxon>
        <taxon>Liliopsida</taxon>
        <taxon>Poales</taxon>
        <taxon>Bromeliaceae</taxon>
        <taxon>Bromelioideae</taxon>
        <taxon>Ananas</taxon>
    </lineage>
</organism>
<reference evidence="1" key="1">
    <citation type="submission" date="2020-07" db="EMBL/GenBank/DDBJ databases">
        <authorList>
            <person name="Lin J."/>
        </authorList>
    </citation>
    <scope>NUCLEOTIDE SEQUENCE</scope>
</reference>
<dbReference type="EMBL" id="LR862135">
    <property type="protein sequence ID" value="CAD1841962.1"/>
    <property type="molecule type" value="Genomic_DNA"/>
</dbReference>
<proteinExistence type="predicted"/>
<name>A0A6V7QFP1_ANACO</name>
<accession>A0A6V7QFP1</accession>
<sequence>MLEHSRPGAARLGAAQVFAGPSIAKLLLRFWARTDRPAHDQVYLQLKIPVIGNFFQPEGSLHMFSFSVRMLKHSFVEFHHKISSKYCEKSYKFLAKRSIY</sequence>
<protein>
    <submittedName>
        <fullName evidence="1">Uncharacterized protein</fullName>
    </submittedName>
</protein>
<gene>
    <name evidence="1" type="ORF">CB5_LOCUS25173</name>
</gene>
<dbReference type="AlphaFoldDB" id="A0A6V7QFP1"/>